<keyword evidence="3" id="KW-1185">Reference proteome</keyword>
<dbReference type="Gene3D" id="1.20.1280.50">
    <property type="match status" value="1"/>
</dbReference>
<dbReference type="SMART" id="SM00256">
    <property type="entry name" value="FBOX"/>
    <property type="match status" value="1"/>
</dbReference>
<evidence type="ECO:0000259" key="1">
    <source>
        <dbReference type="PROSITE" id="PS50181"/>
    </source>
</evidence>
<dbReference type="InterPro" id="IPR005174">
    <property type="entry name" value="KIB1-4_b-propeller"/>
</dbReference>
<dbReference type="PROSITE" id="PS50181">
    <property type="entry name" value="FBOX"/>
    <property type="match status" value="1"/>
</dbReference>
<dbReference type="Proteomes" id="UP001497480">
    <property type="component" value="Unassembled WGS sequence"/>
</dbReference>
<dbReference type="InterPro" id="IPR001810">
    <property type="entry name" value="F-box_dom"/>
</dbReference>
<organism evidence="2 3">
    <name type="scientific">Lupinus luteus</name>
    <name type="common">European yellow lupine</name>
    <dbReference type="NCBI Taxonomy" id="3873"/>
    <lineage>
        <taxon>Eukaryota</taxon>
        <taxon>Viridiplantae</taxon>
        <taxon>Streptophyta</taxon>
        <taxon>Embryophyta</taxon>
        <taxon>Tracheophyta</taxon>
        <taxon>Spermatophyta</taxon>
        <taxon>Magnoliopsida</taxon>
        <taxon>eudicotyledons</taxon>
        <taxon>Gunneridae</taxon>
        <taxon>Pentapetalae</taxon>
        <taxon>rosids</taxon>
        <taxon>fabids</taxon>
        <taxon>Fabales</taxon>
        <taxon>Fabaceae</taxon>
        <taxon>Papilionoideae</taxon>
        <taxon>50 kb inversion clade</taxon>
        <taxon>genistoids sensu lato</taxon>
        <taxon>core genistoids</taxon>
        <taxon>Genisteae</taxon>
        <taxon>Lupinus</taxon>
    </lineage>
</organism>
<dbReference type="PANTHER" id="PTHR44259">
    <property type="entry name" value="OS07G0183000 PROTEIN-RELATED"/>
    <property type="match status" value="1"/>
</dbReference>
<proteinExistence type="predicted"/>
<feature type="domain" description="F-box" evidence="1">
    <location>
        <begin position="7"/>
        <end position="46"/>
    </location>
</feature>
<evidence type="ECO:0000313" key="3">
    <source>
        <dbReference type="Proteomes" id="UP001497480"/>
    </source>
</evidence>
<dbReference type="InterPro" id="IPR050942">
    <property type="entry name" value="F-box_BR-signaling"/>
</dbReference>
<protein>
    <recommendedName>
        <fullName evidence="1">F-box domain-containing protein</fullName>
    </recommendedName>
</protein>
<sequence length="384" mass="44331">MMSYGSSSNWADLPLDLMELILQKLNLMDYLKCREICKSWQNMVDDAISTKGKCPPRPQFPFLLHSCDSIPYPIDLTEPKPKYYTLASELKDGTSLKWLIGENTWLGQRKNVEHYENVFTSVEGWLVIQEYFNRRWKEYYLFFGVIRFYNPVSRAMIKLPHLCLTTVEHDSYDSSKVVVSSKPDCEESIVICFSDIAIHGYKLYAITRVGCSDYVVAFNLSNPNAVTSERIVMVQRGFEFPHWEIECYAYEKSFLLIDSTCGDLLIVHCKLRYDNFDLWPKEFAVYKLDKSGPRWVNIESFGDRILLLDDKGVQFISTTNLDGNGPCMESISRNCVYFSLSITKLSGETINNIGVFNLADKKVKCFLSFLVHEVGSVWFTPSLW</sequence>
<gene>
    <name evidence="2" type="ORF">LLUT_LOCUS34726</name>
</gene>
<dbReference type="Pfam" id="PF00646">
    <property type="entry name" value="F-box"/>
    <property type="match status" value="1"/>
</dbReference>
<dbReference type="AlphaFoldDB" id="A0AAV1YI06"/>
<comment type="caution">
    <text evidence="2">The sequence shown here is derived from an EMBL/GenBank/DDBJ whole genome shotgun (WGS) entry which is preliminary data.</text>
</comment>
<reference evidence="2 3" key="1">
    <citation type="submission" date="2024-03" db="EMBL/GenBank/DDBJ databases">
        <authorList>
            <person name="Martinez-Hernandez J."/>
        </authorList>
    </citation>
    <scope>NUCLEOTIDE SEQUENCE [LARGE SCALE GENOMIC DNA]</scope>
</reference>
<dbReference type="EMBL" id="CAXHTB010000025">
    <property type="protein sequence ID" value="CAL0333666.1"/>
    <property type="molecule type" value="Genomic_DNA"/>
</dbReference>
<dbReference type="InterPro" id="IPR036047">
    <property type="entry name" value="F-box-like_dom_sf"/>
</dbReference>
<dbReference type="Pfam" id="PF03478">
    <property type="entry name" value="Beta-prop_KIB1-4"/>
    <property type="match status" value="1"/>
</dbReference>
<name>A0AAV1YI06_LUPLU</name>
<accession>A0AAV1YI06</accession>
<dbReference type="PANTHER" id="PTHR44259:SF114">
    <property type="entry name" value="OS06G0707300 PROTEIN"/>
    <property type="match status" value="1"/>
</dbReference>
<evidence type="ECO:0000313" key="2">
    <source>
        <dbReference type="EMBL" id="CAL0333666.1"/>
    </source>
</evidence>
<dbReference type="SUPFAM" id="SSF81383">
    <property type="entry name" value="F-box domain"/>
    <property type="match status" value="1"/>
</dbReference>